<keyword evidence="13" id="KW-1015">Disulfide bond</keyword>
<evidence type="ECO:0000256" key="13">
    <source>
        <dbReference type="ARBA" id="ARBA00023157"/>
    </source>
</evidence>
<keyword evidence="14" id="KW-0325">Glycoprotein</keyword>
<evidence type="ECO:0000256" key="6">
    <source>
        <dbReference type="ARBA" id="ARBA00012663"/>
    </source>
</evidence>
<comment type="similarity">
    <text evidence="4">Belongs to the glycosyl hydrolase 20 family.</text>
</comment>
<evidence type="ECO:0000256" key="7">
    <source>
        <dbReference type="ARBA" id="ARBA00022692"/>
    </source>
</evidence>
<keyword evidence="16" id="KW-0326">Glycosidase</keyword>
<evidence type="ECO:0000256" key="16">
    <source>
        <dbReference type="ARBA" id="ARBA00023295"/>
    </source>
</evidence>
<evidence type="ECO:0000256" key="4">
    <source>
        <dbReference type="ARBA" id="ARBA00006285"/>
    </source>
</evidence>
<dbReference type="SUPFAM" id="SSF51445">
    <property type="entry name" value="(Trans)glycosidases"/>
    <property type="match status" value="2"/>
</dbReference>
<evidence type="ECO:0000256" key="22">
    <source>
        <dbReference type="PIRSR" id="PIRSR625705-1"/>
    </source>
</evidence>
<evidence type="ECO:0000313" key="28">
    <source>
        <dbReference type="Proteomes" id="UP001142055"/>
    </source>
</evidence>
<dbReference type="PRINTS" id="PR00738">
    <property type="entry name" value="GLHYDRLASE20"/>
</dbReference>
<dbReference type="Pfam" id="PF00728">
    <property type="entry name" value="Glyco_hydro_20"/>
    <property type="match status" value="2"/>
</dbReference>
<evidence type="ECO:0000256" key="12">
    <source>
        <dbReference type="ARBA" id="ARBA00023136"/>
    </source>
</evidence>
<evidence type="ECO:0000256" key="17">
    <source>
        <dbReference type="ARBA" id="ARBA00023505"/>
    </source>
</evidence>
<evidence type="ECO:0000256" key="20">
    <source>
        <dbReference type="ARBA" id="ARBA00047301"/>
    </source>
</evidence>
<organism evidence="27 28">
    <name type="scientific">Blomia tropicalis</name>
    <name type="common">Mite</name>
    <dbReference type="NCBI Taxonomy" id="40697"/>
    <lineage>
        <taxon>Eukaryota</taxon>
        <taxon>Metazoa</taxon>
        <taxon>Ecdysozoa</taxon>
        <taxon>Arthropoda</taxon>
        <taxon>Chelicerata</taxon>
        <taxon>Arachnida</taxon>
        <taxon>Acari</taxon>
        <taxon>Acariformes</taxon>
        <taxon>Sarcoptiformes</taxon>
        <taxon>Astigmata</taxon>
        <taxon>Glycyphagoidea</taxon>
        <taxon>Echimyopodidae</taxon>
        <taxon>Blomia</taxon>
    </lineage>
</organism>
<dbReference type="EC" id="3.2.1.52" evidence="6"/>
<evidence type="ECO:0000256" key="8">
    <source>
        <dbReference type="ARBA" id="ARBA00022729"/>
    </source>
</evidence>
<evidence type="ECO:0000256" key="11">
    <source>
        <dbReference type="ARBA" id="ARBA00023098"/>
    </source>
</evidence>
<feature type="transmembrane region" description="Helical" evidence="24">
    <location>
        <begin position="1093"/>
        <end position="1112"/>
    </location>
</feature>
<feature type="domain" description="Glycoside hydrolase family 20 catalytic" evidence="25">
    <location>
        <begin position="673"/>
        <end position="988"/>
    </location>
</feature>
<comment type="catalytic activity">
    <reaction evidence="1">
        <text>Hydrolysis of terminal non-reducing N-acetyl-D-hexosamine residues in N-acetyl-beta-D-hexosaminides.</text>
        <dbReference type="EC" id="3.2.1.52"/>
    </reaction>
</comment>
<feature type="compositionally biased region" description="Acidic residues" evidence="23">
    <location>
        <begin position="1559"/>
        <end position="1571"/>
    </location>
</feature>
<reference evidence="27" key="1">
    <citation type="submission" date="2022-12" db="EMBL/GenBank/DDBJ databases">
        <title>Genome assemblies of Blomia tropicalis.</title>
        <authorList>
            <person name="Cui Y."/>
        </authorList>
    </citation>
    <scope>NUCLEOTIDE SEQUENCE</scope>
    <source>
        <tissue evidence="27">Adult mites</tissue>
    </source>
</reference>
<feature type="region of interest" description="Disordered" evidence="23">
    <location>
        <begin position="1493"/>
        <end position="1526"/>
    </location>
</feature>
<keyword evidence="15" id="KW-0458">Lysosome</keyword>
<evidence type="ECO:0000259" key="26">
    <source>
        <dbReference type="Pfam" id="PF14845"/>
    </source>
</evidence>
<evidence type="ECO:0000256" key="3">
    <source>
        <dbReference type="ARBA" id="ARBA00004371"/>
    </source>
</evidence>
<comment type="catalytic activity">
    <reaction evidence="21">
        <text>N-acetyl-beta-D-6-sulfogalactosaminyl-(1-&gt;4)-alpha-L-iduronyl-(1-&gt;3)-N-acetyl-D-6-sulfogalactosamine + H2O = alpha-L-iduronyl-(1-&gt;3)-N-acetyl-D-6-sulfogalactosamine + N-acetyl-D-6-sulfogalactosamine</text>
        <dbReference type="Rhea" id="RHEA:64384"/>
        <dbReference type="ChEBI" id="CHEBI:15377"/>
        <dbReference type="ChEBI" id="CHEBI:152567"/>
        <dbReference type="ChEBI" id="CHEBI:152568"/>
        <dbReference type="ChEBI" id="CHEBI:153064"/>
    </reaction>
    <physiologicalReaction direction="left-to-right" evidence="21">
        <dbReference type="Rhea" id="RHEA:64385"/>
    </physiologicalReaction>
</comment>
<dbReference type="InterPro" id="IPR029019">
    <property type="entry name" value="HEX_eukaryotic_N"/>
</dbReference>
<dbReference type="Pfam" id="PF03381">
    <property type="entry name" value="CDC50"/>
    <property type="match status" value="1"/>
</dbReference>
<comment type="catalytic activity">
    <reaction evidence="18">
        <text>a ganglioside GM2 (d18:1(4E)) + H2O = a ganglioside GM3 (d18:1(4E)) + N-acetyl-beta-D-galactosamine</text>
        <dbReference type="Rhea" id="RHEA:47940"/>
        <dbReference type="ChEBI" id="CHEBI:15377"/>
        <dbReference type="ChEBI" id="CHEBI:28497"/>
        <dbReference type="ChEBI" id="CHEBI:60065"/>
        <dbReference type="ChEBI" id="CHEBI:71502"/>
    </reaction>
    <physiologicalReaction direction="left-to-right" evidence="18">
        <dbReference type="Rhea" id="RHEA:47941"/>
    </physiologicalReaction>
</comment>
<keyword evidence="28" id="KW-1185">Reference proteome</keyword>
<feature type="domain" description="Beta-hexosaminidase eukaryotic type N-terminal" evidence="26">
    <location>
        <begin position="8"/>
        <end position="126"/>
    </location>
</feature>
<comment type="similarity">
    <text evidence="5">Belongs to the CDC50/LEM3 family.</text>
</comment>
<feature type="domain" description="Beta-hexosaminidase eukaryotic type N-terminal" evidence="26">
    <location>
        <begin position="518"/>
        <end position="651"/>
    </location>
</feature>
<dbReference type="InterPro" id="IPR025705">
    <property type="entry name" value="Beta_hexosaminidase_sua/sub"/>
</dbReference>
<comment type="caution">
    <text evidence="27">The sequence shown here is derived from an EMBL/GenBank/DDBJ whole genome shotgun (WGS) entry which is preliminary data.</text>
</comment>
<dbReference type="InterPro" id="IPR017853">
    <property type="entry name" value="GH"/>
</dbReference>
<evidence type="ECO:0000256" key="2">
    <source>
        <dbReference type="ARBA" id="ARBA00004370"/>
    </source>
</evidence>
<accession>A0A9Q0MHL5</accession>
<dbReference type="EMBL" id="JAPWDV010000001">
    <property type="protein sequence ID" value="KAJ6223700.1"/>
    <property type="molecule type" value="Genomic_DNA"/>
</dbReference>
<gene>
    <name evidence="27" type="ORF">RDWZM_002245</name>
</gene>
<evidence type="ECO:0000256" key="1">
    <source>
        <dbReference type="ARBA" id="ARBA00001231"/>
    </source>
</evidence>
<dbReference type="Pfam" id="PF14845">
    <property type="entry name" value="Glycohydro_20b2"/>
    <property type="match status" value="2"/>
</dbReference>
<dbReference type="GO" id="GO:0006689">
    <property type="term" value="P:ganglioside catabolic process"/>
    <property type="evidence" value="ECO:0007669"/>
    <property type="project" value="TreeGrafter"/>
</dbReference>
<dbReference type="GO" id="GO:0005975">
    <property type="term" value="P:carbohydrate metabolic process"/>
    <property type="evidence" value="ECO:0007669"/>
    <property type="project" value="InterPro"/>
</dbReference>
<evidence type="ECO:0000256" key="14">
    <source>
        <dbReference type="ARBA" id="ARBA00023180"/>
    </source>
</evidence>
<keyword evidence="10 24" id="KW-1133">Transmembrane helix</keyword>
<dbReference type="SUPFAM" id="SSF55545">
    <property type="entry name" value="beta-N-acetylhexosaminidase-like domain"/>
    <property type="match status" value="2"/>
</dbReference>
<keyword evidence="9" id="KW-0378">Hydrolase</keyword>
<evidence type="ECO:0000256" key="18">
    <source>
        <dbReference type="ARBA" id="ARBA00043767"/>
    </source>
</evidence>
<protein>
    <recommendedName>
        <fullName evidence="6">beta-N-acetylhexosaminidase</fullName>
        <ecNumber evidence="6">3.2.1.52</ecNumber>
    </recommendedName>
</protein>
<feature type="active site" description="Proton donor" evidence="22">
    <location>
        <position position="306"/>
    </location>
</feature>
<feature type="compositionally biased region" description="Acidic residues" evidence="23">
    <location>
        <begin position="1501"/>
        <end position="1526"/>
    </location>
</feature>
<keyword evidence="11" id="KW-0443">Lipid metabolism</keyword>
<proteinExistence type="inferred from homology"/>
<keyword evidence="8" id="KW-0732">Signal</keyword>
<evidence type="ECO:0000256" key="15">
    <source>
        <dbReference type="ARBA" id="ARBA00023228"/>
    </source>
</evidence>
<evidence type="ECO:0000313" key="27">
    <source>
        <dbReference type="EMBL" id="KAJ6223700.1"/>
    </source>
</evidence>
<comment type="catalytic activity">
    <reaction evidence="19">
        <text>a ganglioside GM2 + H2O = a ganglioside GM3 + N-acetyl-beta-D-galactosamine</text>
        <dbReference type="Rhea" id="RHEA:47968"/>
        <dbReference type="ChEBI" id="CHEBI:15377"/>
        <dbReference type="ChEBI" id="CHEBI:28497"/>
        <dbReference type="ChEBI" id="CHEBI:79210"/>
        <dbReference type="ChEBI" id="CHEBI:79218"/>
    </reaction>
    <physiologicalReaction direction="left-to-right" evidence="19">
        <dbReference type="Rhea" id="RHEA:47969"/>
    </physiologicalReaction>
</comment>
<feature type="compositionally biased region" description="Polar residues" evidence="23">
    <location>
        <begin position="1689"/>
        <end position="1705"/>
    </location>
</feature>
<evidence type="ECO:0000256" key="24">
    <source>
        <dbReference type="SAM" id="Phobius"/>
    </source>
</evidence>
<dbReference type="GO" id="GO:0005764">
    <property type="term" value="C:lysosome"/>
    <property type="evidence" value="ECO:0007669"/>
    <property type="project" value="UniProtKB-SubCell"/>
</dbReference>
<evidence type="ECO:0000256" key="10">
    <source>
        <dbReference type="ARBA" id="ARBA00022989"/>
    </source>
</evidence>
<dbReference type="Gene3D" id="3.30.379.10">
    <property type="entry name" value="Chitobiase/beta-hexosaminidase domain 2-like"/>
    <property type="match status" value="2"/>
</dbReference>
<evidence type="ECO:0000256" key="19">
    <source>
        <dbReference type="ARBA" id="ARBA00043827"/>
    </source>
</evidence>
<dbReference type="InterPro" id="IPR005045">
    <property type="entry name" value="CDC50/LEM3_fam"/>
</dbReference>
<comment type="catalytic activity">
    <reaction evidence="20">
        <text>N-acetyl-beta-D-galactosaminyl-(1-&gt;4)-beta-D-3-sulfogalactosyl-(1-&gt;4)-beta-D-glucosyl-(1&lt;-&gt;1')-ceramide + H2O = a beta-D-3-sulfogalactosyl-(1-&gt;4)-beta-D-glucosyl-(1&lt;-&gt;1')-ceramide + N-acetyl-beta-D-galactosamine</text>
        <dbReference type="Rhea" id="RHEA:48276"/>
        <dbReference type="ChEBI" id="CHEBI:15377"/>
        <dbReference type="ChEBI" id="CHEBI:28497"/>
        <dbReference type="ChEBI" id="CHEBI:90163"/>
        <dbReference type="ChEBI" id="CHEBI:90164"/>
    </reaction>
    <physiologicalReaction direction="left-to-right" evidence="20">
        <dbReference type="Rhea" id="RHEA:48277"/>
    </physiologicalReaction>
</comment>
<dbReference type="Proteomes" id="UP001142055">
    <property type="component" value="Chromosome 1"/>
</dbReference>
<dbReference type="InterPro" id="IPR015883">
    <property type="entry name" value="Glyco_hydro_20_cat"/>
</dbReference>
<dbReference type="CDD" id="cd06562">
    <property type="entry name" value="GH20_HexA_HexB-like"/>
    <property type="match status" value="2"/>
</dbReference>
<dbReference type="GO" id="GO:0004563">
    <property type="term" value="F:beta-N-acetylhexosaminidase activity"/>
    <property type="evidence" value="ECO:0007669"/>
    <property type="project" value="UniProtKB-EC"/>
</dbReference>
<evidence type="ECO:0000256" key="9">
    <source>
        <dbReference type="ARBA" id="ARBA00022801"/>
    </source>
</evidence>
<keyword evidence="7 24" id="KW-0812">Transmembrane</keyword>
<dbReference type="Gene3D" id="3.20.20.80">
    <property type="entry name" value="Glycosidases"/>
    <property type="match status" value="2"/>
</dbReference>
<feature type="transmembrane region" description="Helical" evidence="24">
    <location>
        <begin position="1380"/>
        <end position="1402"/>
    </location>
</feature>
<dbReference type="PANTHER" id="PTHR22600">
    <property type="entry name" value="BETA-HEXOSAMINIDASE"/>
    <property type="match status" value="1"/>
</dbReference>
<dbReference type="FunFam" id="3.20.20.80:FF:000049">
    <property type="entry name" value="Beta-hexosaminidase A"/>
    <property type="match status" value="2"/>
</dbReference>
<keyword evidence="12 24" id="KW-0472">Membrane</keyword>
<comment type="subcellular location">
    <subcellularLocation>
        <location evidence="3">Lysosome</location>
    </subcellularLocation>
    <subcellularLocation>
        <location evidence="2">Membrane</location>
    </subcellularLocation>
</comment>
<dbReference type="GO" id="GO:0030203">
    <property type="term" value="P:glycosaminoglycan metabolic process"/>
    <property type="evidence" value="ECO:0007669"/>
    <property type="project" value="TreeGrafter"/>
</dbReference>
<dbReference type="PANTHER" id="PTHR22600:SF21">
    <property type="entry name" value="BETA-HEXOSAMINIDASE A"/>
    <property type="match status" value="1"/>
</dbReference>
<evidence type="ECO:0000259" key="25">
    <source>
        <dbReference type="Pfam" id="PF00728"/>
    </source>
</evidence>
<comment type="catalytic activity">
    <reaction evidence="17">
        <text>beta-D-GalNAc-(1-&gt;4)-alpha-L-IdoA-(1-&gt;3)-beta-D-GalNAc-4-sulfate-(1-&gt;4)-alpha-L-IdoA-(1-&gt;3)-D-GalNAc-4-sulfate + H2O = alpha-L-IdoA-(1-&gt;3)-beta-D-GalNAc-4-sulfate-(1-&gt;4)-alpha-L-IdoA-(1-&gt;3)-D-GalNAc-4-sulfate + N-acetyl-D-galactosamine</text>
        <dbReference type="Rhea" id="RHEA:64372"/>
        <dbReference type="ChEBI" id="CHEBI:15377"/>
        <dbReference type="ChEBI" id="CHEBI:28037"/>
        <dbReference type="ChEBI" id="CHEBI:152565"/>
        <dbReference type="ChEBI" id="CHEBI:152566"/>
    </reaction>
    <physiologicalReaction direction="left-to-right" evidence="17">
        <dbReference type="Rhea" id="RHEA:64373"/>
    </physiologicalReaction>
</comment>
<evidence type="ECO:0000256" key="23">
    <source>
        <dbReference type="SAM" id="MobiDB-lite"/>
    </source>
</evidence>
<sequence>MLERFWLVDPSQFQLISSNNRCDIIDTAILRYKTERFFIQDCSRLNSVYNGKYFHKNPFIPSKNDSNYLGILMEMKIYLNGKCETKPYLNMSESYQLTIGSNGIESSIRSSTVWGILRALETLSQLFRNIGPNQYRLNAVEINDYPRFPHRGLMIDTARHYLPLRSIYQTLDAMEMNKMNVLHWHMVDDQSFPFVSETYPQLSDKGAFNSETHIYTKKDIESVIEYAHLRAIRVIVEFDTPGHTKSWGKGLPQIVTKCYDKYKKPTEGRWGVLDLSQEFTFQVVEKLYREIVTRFSDQYIHLGGDEVDFQCWASNPSIQQFMKKMNFGNNYRQLESYYIQRLVKMVERLNRSYIVWQEVFDDNVTLQSDTVVHIWKGKDWQLELKKVTAKGYQALLSAPWYLNVISYGTDWTKYYDIEPLNFDPNEMQKKLVLGGEACMWSEWVDGSNLISRTWPRASAVAERLWSDAKIKSARAASTRFHEQHCRMQHLGLRVGPIDGPVFFQSLIYLVTNTKHDSIWPYPQKIQTSNHYWIIDSTKFQLNLNSHCDIIKTAIDRYTTERFFIQDCSRLDHHFKGKHFHDKPFVPENNDVNHMGTLSEINIHFNGKCESKPYLNMSESYQITIGSKGTESSIHSSSVWGVLRALETLSQMFQNIGPNQYRINVAQIDDHPRFPHRGMLIDTGRHYLSVNKIFEMLDSMEMNKMNVLHWHIVDDQSFPFVSETFPQLAHKGAFNPKTHIYTKVDVQSVIDYAHLRGIRVMVEIDTPGHTKSWGKGLPEVISQCYQNHHPYNGDVLDPSKEITYETVGKLFKEIATRFPEQYVHLGGDEVNFFCWSSNPQISKFVHDKNMTNFKQLESYYIQRLVKIIEQLNKSYIVWQEVFDDNVILKPDTVVHVWKRKNWQVEMAKVTKKGFTTLLSAPWYLNVISYKTDWMKFYDIDPLDFEGNDEQKRLVLGGEGAMWGEWVDGSNLISRTWPRAITVAEKLWSNAKMNSSAAAAGRFHDQHCRMQQRGIRAEPVDGPGLLRLPTEFSRRLSYSLRKDEPSSFTIPSASTINTTTTRKNKISPKLASASAKVSQISDNNYYPIFTVGTSIPYLTFLIVIYTIIGILINIQNNQVVEYRFEYTNCDNHATNGGVCNWTQSLLTNRPCKCIKRFQLEKFINKSVYIYYELENMYQTYHHYTNSLDMQQFLGFNIKIEDFDQCDPESDRFDSMCRVIVPFGLLANSLFNDSFELSWLQNQTITLSVPIIFTDITWQPLYSRRNPPITEQCLMEQDPLQCSFNNTTPPSNWIRPIWKLDPKNSKNNGFLNTHLSSWIRVSAFSTFRKLYGKVDHSSNEVFNDMLPSGKYELRIINNYPIASFGRKFIIISNTSMFGGRNYFLAYLYVIIALVLLIILFGFHYIDRKFGQLSYDVYSYLRKRSENEKSKRQKKLNDPIDPEVYEVYEAILQRCDDIVDLLDEKRHSAIEQLKDYTDNIIEQFKAQLDFEKNISKDGFESNTDLSDEIEDEDDDETLNEDSDSLDEDDETLKVILSSSNDEVEEMVEQEILKLKHDENPIIEVDDNSEEQEPESEDKNVDSGKMENEKLFHNLDKMLENMSESLFGDEMTKVNNDEKGQVETNDKFINETENEELTSNEHTRKLNDKVLDYLFTVSNAAEETAQTTMTVIKEFSNELISRLEELDEKYIDNTGENENDNPSSASSVVQDESESNIESNGDEEKRRTSDDEDRMLNYILFC</sequence>
<evidence type="ECO:0000256" key="5">
    <source>
        <dbReference type="ARBA" id="ARBA00009457"/>
    </source>
</evidence>
<feature type="region of interest" description="Disordered" evidence="23">
    <location>
        <begin position="1685"/>
        <end position="1726"/>
    </location>
</feature>
<feature type="region of interest" description="Disordered" evidence="23">
    <location>
        <begin position="1549"/>
        <end position="1580"/>
    </location>
</feature>
<name>A0A9Q0MHL5_BLOTA</name>
<dbReference type="GO" id="GO:0016020">
    <property type="term" value="C:membrane"/>
    <property type="evidence" value="ECO:0007669"/>
    <property type="project" value="UniProtKB-SubCell"/>
</dbReference>
<dbReference type="InterPro" id="IPR029018">
    <property type="entry name" value="Hex-like_dom2"/>
</dbReference>
<feature type="domain" description="Glycoside hydrolase family 20 catalytic" evidence="25">
    <location>
        <begin position="148"/>
        <end position="467"/>
    </location>
</feature>
<evidence type="ECO:0000256" key="21">
    <source>
        <dbReference type="ARBA" id="ARBA00049464"/>
    </source>
</evidence>